<evidence type="ECO:0000313" key="4">
    <source>
        <dbReference type="Proteomes" id="UP000002320"/>
    </source>
</evidence>
<organism>
    <name type="scientific">Culex quinquefasciatus</name>
    <name type="common">Southern house mosquito</name>
    <name type="synonym">Culex pungens</name>
    <dbReference type="NCBI Taxonomy" id="7176"/>
    <lineage>
        <taxon>Eukaryota</taxon>
        <taxon>Metazoa</taxon>
        <taxon>Ecdysozoa</taxon>
        <taxon>Arthropoda</taxon>
        <taxon>Hexapoda</taxon>
        <taxon>Insecta</taxon>
        <taxon>Pterygota</taxon>
        <taxon>Neoptera</taxon>
        <taxon>Endopterygota</taxon>
        <taxon>Diptera</taxon>
        <taxon>Nematocera</taxon>
        <taxon>Culicoidea</taxon>
        <taxon>Culicidae</taxon>
        <taxon>Culicinae</taxon>
        <taxon>Culicini</taxon>
        <taxon>Culex</taxon>
        <taxon>Culex</taxon>
    </lineage>
</organism>
<dbReference type="VEuPathDB" id="VectorBase:CPIJ017362"/>
<dbReference type="InterPro" id="IPR010512">
    <property type="entry name" value="DUF1091"/>
</dbReference>
<evidence type="ECO:0000256" key="1">
    <source>
        <dbReference type="SAM" id="SignalP"/>
    </source>
</evidence>
<dbReference type="KEGG" id="cqu:CpipJ_CPIJ017362"/>
<evidence type="ECO:0000313" key="3">
    <source>
        <dbReference type="EnsemblMetazoa" id="CPIJ017362-PA"/>
    </source>
</evidence>
<dbReference type="AlphaFoldDB" id="B0XEE6"/>
<dbReference type="FunCoup" id="B0XEE6">
    <property type="interactions" value="49"/>
</dbReference>
<feature type="signal peptide" evidence="1">
    <location>
        <begin position="1"/>
        <end position="28"/>
    </location>
</feature>
<reference evidence="3" key="2">
    <citation type="submission" date="2021-02" db="UniProtKB">
        <authorList>
            <consortium name="EnsemblMetazoa"/>
        </authorList>
    </citation>
    <scope>IDENTIFICATION</scope>
    <source>
        <strain evidence="3">JHB</strain>
    </source>
</reference>
<dbReference type="InParanoid" id="B0XEE6"/>
<keyword evidence="1" id="KW-0732">Signal</keyword>
<dbReference type="OMA" id="MAWRTTI"/>
<dbReference type="EnsemblMetazoa" id="CPIJ017362-RA">
    <property type="protein sequence ID" value="CPIJ017362-PA"/>
    <property type="gene ID" value="CPIJ017362"/>
</dbReference>
<keyword evidence="4" id="KW-1185">Reference proteome</keyword>
<feature type="chain" id="PRO_5014567323" evidence="1">
    <location>
        <begin position="29"/>
        <end position="194"/>
    </location>
</feature>
<dbReference type="EMBL" id="DS232824">
    <property type="protein sequence ID" value="EDS25943.1"/>
    <property type="molecule type" value="Genomic_DNA"/>
</dbReference>
<accession>B0XEE6</accession>
<dbReference type="Proteomes" id="UP000002320">
    <property type="component" value="Unassembled WGS sequence"/>
</dbReference>
<evidence type="ECO:0000313" key="2">
    <source>
        <dbReference type="EMBL" id="EDS25943.1"/>
    </source>
</evidence>
<dbReference type="OrthoDB" id="7925769at2759"/>
<gene>
    <name evidence="3" type="primary">6051598</name>
    <name evidence="2" type="ORF">CpipJ_CPIJ017362</name>
</gene>
<dbReference type="PANTHER" id="PTHR21112">
    <property type="entry name" value="CHEMOSENSORY PROTEIN A 29A-RELATED"/>
    <property type="match status" value="1"/>
</dbReference>
<dbReference type="STRING" id="7176.B0XEE6"/>
<dbReference type="eggNOG" id="ENOG502RTIW">
    <property type="taxonomic scope" value="Eukaryota"/>
</dbReference>
<dbReference type="VEuPathDB" id="VectorBase:CQUJHB016501"/>
<dbReference type="PANTHER" id="PTHR21112:SF0">
    <property type="entry name" value="CHEMOSENSORY PROTEIN A 29A-RELATED"/>
    <property type="match status" value="1"/>
</dbReference>
<name>B0XEE6_CULQU</name>
<sequence>MAWRTTISTVPLTVLLIICISFPFRSDGAQKVTLQLERFEQIGGAHFVDSSQLRVRKFNRTAFVLNGTFALLTDIDGSYEGAVKVAYSNLGNNQFNEYPMKLARKRFCDMLVTEYVEYQFIWRNCTNMPYIEQGTREFCPFPKGVYWVRDLIPDASFVPRVVPTGLWRMTWMLLLPGEQVAAQFAFYFRITKEF</sequence>
<reference evidence="2" key="1">
    <citation type="submission" date="2007-03" db="EMBL/GenBank/DDBJ databases">
        <title>Annotation of Culex pipiens quinquefasciatus.</title>
        <authorList>
            <consortium name="The Broad Institute Genome Sequencing Platform"/>
            <person name="Atkinson P.W."/>
            <person name="Hemingway J."/>
            <person name="Christensen B.M."/>
            <person name="Higgs S."/>
            <person name="Kodira C."/>
            <person name="Hannick L."/>
            <person name="Megy K."/>
            <person name="O'Leary S."/>
            <person name="Pearson M."/>
            <person name="Haas B.J."/>
            <person name="Mauceli E."/>
            <person name="Wortman J.R."/>
            <person name="Lee N.H."/>
            <person name="Guigo R."/>
            <person name="Stanke M."/>
            <person name="Alvarado L."/>
            <person name="Amedeo P."/>
            <person name="Antoine C.H."/>
            <person name="Arensburger P."/>
            <person name="Bidwell S.L."/>
            <person name="Crawford M."/>
            <person name="Camaro F."/>
            <person name="Devon K."/>
            <person name="Engels R."/>
            <person name="Hammond M."/>
            <person name="Howarth C."/>
            <person name="Koehrsen M."/>
            <person name="Lawson D."/>
            <person name="Montgomery P."/>
            <person name="Nene V."/>
            <person name="Nusbaum C."/>
            <person name="Puiu D."/>
            <person name="Romero-Severson J."/>
            <person name="Severson D.W."/>
            <person name="Shumway M."/>
            <person name="Sisk P."/>
            <person name="Stolte C."/>
            <person name="Zeng Q."/>
            <person name="Eisenstadt E."/>
            <person name="Fraser-Liggett C."/>
            <person name="Strausberg R."/>
            <person name="Galagan J."/>
            <person name="Birren B."/>
            <person name="Collins F.H."/>
        </authorList>
    </citation>
    <scope>NUCLEOTIDE SEQUENCE [LARGE SCALE GENOMIC DNA]</scope>
    <source>
        <strain evidence="2">JHB</strain>
    </source>
</reference>
<proteinExistence type="predicted"/>
<dbReference type="Pfam" id="PF06477">
    <property type="entry name" value="DUF1091"/>
    <property type="match status" value="1"/>
</dbReference>
<dbReference type="HOGENOM" id="CLU_115081_0_0_1"/>
<protein>
    <submittedName>
        <fullName evidence="2 3">Uncharacterized protein</fullName>
    </submittedName>
</protein>